<proteinExistence type="predicted"/>
<dbReference type="Pfam" id="PF03713">
    <property type="entry name" value="DUF305"/>
    <property type="match status" value="1"/>
</dbReference>
<keyword evidence="1" id="KW-1133">Transmembrane helix</keyword>
<comment type="caution">
    <text evidence="3">The sequence shown here is derived from an EMBL/GenBank/DDBJ whole genome shotgun (WGS) entry which is preliminary data.</text>
</comment>
<feature type="domain" description="DUF305" evidence="2">
    <location>
        <begin position="104"/>
        <end position="173"/>
    </location>
</feature>
<feature type="transmembrane region" description="Helical" evidence="1">
    <location>
        <begin position="20"/>
        <end position="39"/>
    </location>
</feature>
<evidence type="ECO:0000259" key="2">
    <source>
        <dbReference type="Pfam" id="PF03713"/>
    </source>
</evidence>
<feature type="transmembrane region" description="Helical" evidence="1">
    <location>
        <begin position="51"/>
        <end position="69"/>
    </location>
</feature>
<sequence length="302" mass="32037">MAREDGKHESGGMGYGRFAAMIATSTVVMFGLMYLNTYLVSHAYWSETRGYMALLMGATMAIIMLAFMLKMYSNKAVNAAIFAGAAIAFALTLWLVRSQATIGDASYMRAMIPHHSIAIMTSSRANISDPRVRKLADEIIYAQDKEIAEMRWLISDLDTGGVVQEQQSGSASIVSLEEALSSAHLAVLDPGFLTDADLAQLFPDGPACTFSYTQTSPPVLAIGDDGAAFVKLSGDLVQLDAEDTAALSTGPTLTADGITLGLTAPGGDALLDAFEERQETDLTLSLDAGLRAGYRGVYGCAS</sequence>
<dbReference type="Gene3D" id="1.20.1260.10">
    <property type="match status" value="1"/>
</dbReference>
<gene>
    <name evidence="3" type="ORF">GCM10011363_20280</name>
</gene>
<evidence type="ECO:0000256" key="1">
    <source>
        <dbReference type="SAM" id="Phobius"/>
    </source>
</evidence>
<dbReference type="InterPro" id="IPR012347">
    <property type="entry name" value="Ferritin-like"/>
</dbReference>
<organism evidence="3 4">
    <name type="scientific">Marivita lacus</name>
    <dbReference type="NCBI Taxonomy" id="1323742"/>
    <lineage>
        <taxon>Bacteria</taxon>
        <taxon>Pseudomonadati</taxon>
        <taxon>Pseudomonadota</taxon>
        <taxon>Alphaproteobacteria</taxon>
        <taxon>Rhodobacterales</taxon>
        <taxon>Roseobacteraceae</taxon>
        <taxon>Marivita</taxon>
    </lineage>
</organism>
<dbReference type="EMBL" id="BMFC01000004">
    <property type="protein sequence ID" value="GGC03634.1"/>
    <property type="molecule type" value="Genomic_DNA"/>
</dbReference>
<name>A0ABQ1KM24_9RHOB</name>
<feature type="transmembrane region" description="Helical" evidence="1">
    <location>
        <begin position="76"/>
        <end position="96"/>
    </location>
</feature>
<dbReference type="Proteomes" id="UP000645462">
    <property type="component" value="Unassembled WGS sequence"/>
</dbReference>
<protein>
    <recommendedName>
        <fullName evidence="2">DUF305 domain-containing protein</fullName>
    </recommendedName>
</protein>
<keyword evidence="1" id="KW-0472">Membrane</keyword>
<keyword evidence="4" id="KW-1185">Reference proteome</keyword>
<keyword evidence="1" id="KW-0812">Transmembrane</keyword>
<evidence type="ECO:0000313" key="3">
    <source>
        <dbReference type="EMBL" id="GGC03634.1"/>
    </source>
</evidence>
<evidence type="ECO:0000313" key="4">
    <source>
        <dbReference type="Proteomes" id="UP000645462"/>
    </source>
</evidence>
<reference evidence="4" key="1">
    <citation type="journal article" date="2019" name="Int. J. Syst. Evol. Microbiol.">
        <title>The Global Catalogue of Microorganisms (GCM) 10K type strain sequencing project: providing services to taxonomists for standard genome sequencing and annotation.</title>
        <authorList>
            <consortium name="The Broad Institute Genomics Platform"/>
            <consortium name="The Broad Institute Genome Sequencing Center for Infectious Disease"/>
            <person name="Wu L."/>
            <person name="Ma J."/>
        </authorList>
    </citation>
    <scope>NUCLEOTIDE SEQUENCE [LARGE SCALE GENOMIC DNA]</scope>
    <source>
        <strain evidence="4">CGMCC 1.12478</strain>
    </source>
</reference>
<accession>A0ABQ1KM24</accession>
<dbReference type="InterPro" id="IPR005183">
    <property type="entry name" value="DUF305_CopM-like"/>
</dbReference>